<feature type="domain" description="Orc1-like AAA ATPase" evidence="3">
    <location>
        <begin position="30"/>
        <end position="112"/>
    </location>
</feature>
<proteinExistence type="predicted"/>
<dbReference type="Gene3D" id="1.25.40.10">
    <property type="entry name" value="Tetratricopeptide repeat domain"/>
    <property type="match status" value="1"/>
</dbReference>
<comment type="caution">
    <text evidence="4">The sequence shown here is derived from an EMBL/GenBank/DDBJ whole genome shotgun (WGS) entry which is preliminary data.</text>
</comment>
<gene>
    <name evidence="4" type="ORF">EIY87_30375</name>
</gene>
<dbReference type="PANTHER" id="PTHR47691">
    <property type="entry name" value="REGULATOR-RELATED"/>
    <property type="match status" value="1"/>
</dbReference>
<protein>
    <submittedName>
        <fullName evidence="4">Tetratricopeptide repeat protein</fullName>
    </submittedName>
</protein>
<dbReference type="RefSeq" id="WP_125313246.1">
    <property type="nucleotide sequence ID" value="NZ_RSEC01000058.1"/>
</dbReference>
<dbReference type="SMART" id="SM00028">
    <property type="entry name" value="TPR"/>
    <property type="match status" value="3"/>
</dbReference>
<dbReference type="PANTHER" id="PTHR47691:SF3">
    <property type="entry name" value="HTH-TYPE TRANSCRIPTIONAL REGULATOR RV0890C-RELATED"/>
    <property type="match status" value="1"/>
</dbReference>
<evidence type="ECO:0000259" key="3">
    <source>
        <dbReference type="Pfam" id="PF13191"/>
    </source>
</evidence>
<evidence type="ECO:0000256" key="2">
    <source>
        <dbReference type="SAM" id="MobiDB-lite"/>
    </source>
</evidence>
<keyword evidence="5" id="KW-1185">Reference proteome</keyword>
<dbReference type="InterPro" id="IPR027417">
    <property type="entry name" value="P-loop_NTPase"/>
</dbReference>
<dbReference type="InterPro" id="IPR041664">
    <property type="entry name" value="AAA_16"/>
</dbReference>
<feature type="region of interest" description="Disordered" evidence="2">
    <location>
        <begin position="1"/>
        <end position="28"/>
    </location>
</feature>
<dbReference type="SUPFAM" id="SSF48452">
    <property type="entry name" value="TPR-like"/>
    <property type="match status" value="2"/>
</dbReference>
<name>A0A3R9KIH4_9PSEU</name>
<keyword evidence="1" id="KW-0802">TPR repeat</keyword>
<dbReference type="PROSITE" id="PS50005">
    <property type="entry name" value="TPR"/>
    <property type="match status" value="1"/>
</dbReference>
<sequence length="664" mass="72881">MTRPQPKRNTAPQQQWADTGPIQLPPPPPEFVGREHELGQLDALREAPRVHPRIAVLTGIGGVGKTALALHWLTARQASFPDGVLYTSFASETADESPESPDIALHGFLTALGIPSAEIPARAGQRAALFRARTAGRTFALLLDNVVFAAQVRALLPAAPTAFVLVTSRSQLSGLGLDGADIIPVEPLGDRAARALLACRAGAGRLETDDAAVRELLRSCGGLPLTIAVVGARLRARPERSLAREARTHGPRGGPPGKVFDASYETLSPASAQLYRLCGLLPGGHVALDVLAHVLAVPADSLDGLVDELVEANLLGEHGDVVSQHDVIREDARTRCERETTQAERLELIRSFTRWYVDRVLAADELIHPFRPRFGVRAEPAVQIFGDRERAVRWWRRDQQIIRAVTREAMSRGWYTEVWQLSEASWGYFIHNRDYEPFLALTELGIEAAQRCGTPLVEARLRSQLGFAFDQLGRFEEADAQHAIALEIGERENDGPTRATAVSRLARAARRRGDFEQALRLYEQSAELHAAIGRPRGVALARRRRGELLIELNRDEAAAAELTAAARTMAEVGDANQHARAVTALARLHDRNGRYDEARNRLLAALEVVRALDSPFYTAKVLTVLADLEIRHDDFEQARDHRAEARSLYTRMGDPRAAELGGSD</sequence>
<dbReference type="AlphaFoldDB" id="A0A3R9KIH4"/>
<dbReference type="OrthoDB" id="3311584at2"/>
<dbReference type="SUPFAM" id="SSF52540">
    <property type="entry name" value="P-loop containing nucleoside triphosphate hydrolases"/>
    <property type="match status" value="1"/>
</dbReference>
<dbReference type="Gene3D" id="3.40.50.300">
    <property type="entry name" value="P-loop containing nucleotide triphosphate hydrolases"/>
    <property type="match status" value="1"/>
</dbReference>
<feature type="compositionally biased region" description="Polar residues" evidence="2">
    <location>
        <begin position="7"/>
        <end position="17"/>
    </location>
</feature>
<evidence type="ECO:0000256" key="1">
    <source>
        <dbReference type="PROSITE-ProRule" id="PRU00339"/>
    </source>
</evidence>
<feature type="repeat" description="TPR" evidence="1">
    <location>
        <begin position="499"/>
        <end position="532"/>
    </location>
</feature>
<dbReference type="GO" id="GO:0043531">
    <property type="term" value="F:ADP binding"/>
    <property type="evidence" value="ECO:0007669"/>
    <property type="project" value="InterPro"/>
</dbReference>
<dbReference type="Pfam" id="PF13191">
    <property type="entry name" value="AAA_16"/>
    <property type="match status" value="1"/>
</dbReference>
<dbReference type="InterPro" id="IPR011990">
    <property type="entry name" value="TPR-like_helical_dom_sf"/>
</dbReference>
<reference evidence="4 5" key="1">
    <citation type="submission" date="2018-12" db="EMBL/GenBank/DDBJ databases">
        <title>Amycolatopsis eburnea sp. nov. actinomycete associate with arbuscular mycorrhiza fungal spore.</title>
        <authorList>
            <person name="Lumyong S."/>
            <person name="Chaiya L."/>
        </authorList>
    </citation>
    <scope>NUCLEOTIDE SEQUENCE [LARGE SCALE GENOMIC DNA]</scope>
    <source>
        <strain evidence="4 5">GLM-1</strain>
    </source>
</reference>
<dbReference type="EMBL" id="RSEC01000058">
    <property type="protein sequence ID" value="RSD13971.1"/>
    <property type="molecule type" value="Genomic_DNA"/>
</dbReference>
<accession>A0A3R9KIH4</accession>
<dbReference type="Proteomes" id="UP000267081">
    <property type="component" value="Unassembled WGS sequence"/>
</dbReference>
<evidence type="ECO:0000313" key="4">
    <source>
        <dbReference type="EMBL" id="RSD13971.1"/>
    </source>
</evidence>
<dbReference type="Pfam" id="PF13424">
    <property type="entry name" value="TPR_12"/>
    <property type="match status" value="2"/>
</dbReference>
<organism evidence="4 5">
    <name type="scientific">Amycolatopsis eburnea</name>
    <dbReference type="NCBI Taxonomy" id="2267691"/>
    <lineage>
        <taxon>Bacteria</taxon>
        <taxon>Bacillati</taxon>
        <taxon>Actinomycetota</taxon>
        <taxon>Actinomycetes</taxon>
        <taxon>Pseudonocardiales</taxon>
        <taxon>Pseudonocardiaceae</taxon>
        <taxon>Amycolatopsis</taxon>
    </lineage>
</organism>
<dbReference type="PRINTS" id="PR00364">
    <property type="entry name" value="DISEASERSIST"/>
</dbReference>
<dbReference type="InterPro" id="IPR019734">
    <property type="entry name" value="TPR_rpt"/>
</dbReference>
<evidence type="ECO:0000313" key="5">
    <source>
        <dbReference type="Proteomes" id="UP000267081"/>
    </source>
</evidence>